<protein>
    <submittedName>
        <fullName evidence="2">Uncharacterized protein</fullName>
    </submittedName>
</protein>
<name>F9W641_TRYCI</name>
<reference evidence="3" key="1">
    <citation type="submission" date="2011-07" db="EMBL/GenBank/DDBJ databases">
        <title>Divergent evolution of antigenic variation in African trypanosomes.</title>
        <authorList>
            <person name="Jackson A.P."/>
            <person name="Berry A."/>
            <person name="Allison H.C."/>
            <person name="Burton P."/>
            <person name="Anderson J."/>
            <person name="Aslett M."/>
            <person name="Brown R."/>
            <person name="Corton N."/>
            <person name="Harris D."/>
            <person name="Hauser H."/>
            <person name="Gamble J."/>
            <person name="Gilderthorp R."/>
            <person name="McQuillan J."/>
            <person name="Quail M.A."/>
            <person name="Sanders M."/>
            <person name="Van Tonder A."/>
            <person name="Ginger M.L."/>
            <person name="Donelson J.E."/>
            <person name="Field M.C."/>
            <person name="Barry J.D."/>
            <person name="Berriman M."/>
            <person name="Hertz-Fowler C."/>
        </authorList>
    </citation>
    <scope>NUCLEOTIDE SEQUENCE [LARGE SCALE GENOMIC DNA]</scope>
    <source>
        <strain evidence="3">IL3000</strain>
    </source>
</reference>
<evidence type="ECO:0000256" key="1">
    <source>
        <dbReference type="SAM" id="MobiDB-lite"/>
    </source>
</evidence>
<reference evidence="2 3" key="2">
    <citation type="journal article" date="2012" name="Proc. Natl. Acad. Sci. U.S.A.">
        <title>Antigenic diversity is generated by distinct evolutionary mechanisms in African trypanosome species.</title>
        <authorList>
            <person name="Jackson A.P."/>
            <person name="Berry A."/>
            <person name="Aslett M."/>
            <person name="Allison H.C."/>
            <person name="Burton P."/>
            <person name="Vavrova-Anderson J."/>
            <person name="Brown R."/>
            <person name="Browne H."/>
            <person name="Corton N."/>
            <person name="Hauser H."/>
            <person name="Gamble J."/>
            <person name="Gilderthorp R."/>
            <person name="Marcello L."/>
            <person name="McQuillan J."/>
            <person name="Otto T.D."/>
            <person name="Quail M.A."/>
            <person name="Sanders M.J."/>
            <person name="van Tonder A."/>
            <person name="Ginger M.L."/>
            <person name="Field M.C."/>
            <person name="Barry J.D."/>
            <person name="Hertz-Fowler C."/>
            <person name="Berriman M."/>
        </authorList>
    </citation>
    <scope>NUCLEOTIDE SEQUENCE [LARGE SCALE GENOMIC DNA]</scope>
    <source>
        <strain evidence="2 3">IL3000</strain>
    </source>
</reference>
<dbReference type="Proteomes" id="UP000000702">
    <property type="component" value="Unassembled WGS sequence"/>
</dbReference>
<organism evidence="2 3">
    <name type="scientific">Trypanosoma congolense (strain IL3000)</name>
    <dbReference type="NCBI Taxonomy" id="1068625"/>
    <lineage>
        <taxon>Eukaryota</taxon>
        <taxon>Discoba</taxon>
        <taxon>Euglenozoa</taxon>
        <taxon>Kinetoplastea</taxon>
        <taxon>Metakinetoplastina</taxon>
        <taxon>Trypanosomatida</taxon>
        <taxon>Trypanosomatidae</taxon>
        <taxon>Trypanosoma</taxon>
        <taxon>Nannomonas</taxon>
    </lineage>
</organism>
<proteinExistence type="predicted"/>
<comment type="caution">
    <text evidence="2">The sequence shown here is derived from an EMBL/GenBank/DDBJ whole genome shotgun (WGS) entry which is preliminary data.</text>
</comment>
<feature type="compositionally biased region" description="Basic and acidic residues" evidence="1">
    <location>
        <begin position="137"/>
        <end position="147"/>
    </location>
</feature>
<keyword evidence="3" id="KW-1185">Reference proteome</keyword>
<dbReference type="AlphaFoldDB" id="F9W641"/>
<accession>F9W641</accession>
<feature type="region of interest" description="Disordered" evidence="1">
    <location>
        <begin position="121"/>
        <end position="147"/>
    </location>
</feature>
<evidence type="ECO:0000313" key="2">
    <source>
        <dbReference type="EMBL" id="CCD12644.1"/>
    </source>
</evidence>
<gene>
    <name evidence="2" type="ORF">TCIL3000_0_35050</name>
</gene>
<sequence>MVRGSHISLAGPKLTHIIEHSDCLTKAFPFTTLQIFNGSHTHTHGHRDATRAPMDAATRSHAFASRRHHQLPTHHMPQPPEKFIGAHQPHECHNVALYAQSGATLLISNGAPRAQIPHFHFPLPDKANSPRTNTARHGHEEKQWKAH</sequence>
<dbReference type="EMBL" id="CAEQ01000820">
    <property type="protein sequence ID" value="CCD12644.1"/>
    <property type="molecule type" value="Genomic_DNA"/>
</dbReference>
<evidence type="ECO:0000313" key="3">
    <source>
        <dbReference type="Proteomes" id="UP000000702"/>
    </source>
</evidence>